<feature type="compositionally biased region" description="Low complexity" evidence="1">
    <location>
        <begin position="41"/>
        <end position="51"/>
    </location>
</feature>
<feature type="compositionally biased region" description="Basic and acidic residues" evidence="1">
    <location>
        <begin position="19"/>
        <end position="40"/>
    </location>
</feature>
<feature type="region of interest" description="Disordered" evidence="1">
    <location>
        <begin position="1"/>
        <end position="51"/>
    </location>
</feature>
<dbReference type="EMBL" id="JAHRHJ020000010">
    <property type="protein sequence ID" value="KAH9297510.1"/>
    <property type="molecule type" value="Genomic_DNA"/>
</dbReference>
<feature type="non-terminal residue" evidence="2">
    <location>
        <position position="51"/>
    </location>
</feature>
<feature type="non-terminal residue" evidence="2">
    <location>
        <position position="1"/>
    </location>
</feature>
<organism evidence="2 3">
    <name type="scientific">Taxus chinensis</name>
    <name type="common">Chinese yew</name>
    <name type="synonym">Taxus wallichiana var. chinensis</name>
    <dbReference type="NCBI Taxonomy" id="29808"/>
    <lineage>
        <taxon>Eukaryota</taxon>
        <taxon>Viridiplantae</taxon>
        <taxon>Streptophyta</taxon>
        <taxon>Embryophyta</taxon>
        <taxon>Tracheophyta</taxon>
        <taxon>Spermatophyta</taxon>
        <taxon>Pinopsida</taxon>
        <taxon>Pinidae</taxon>
        <taxon>Conifers II</taxon>
        <taxon>Cupressales</taxon>
        <taxon>Taxaceae</taxon>
        <taxon>Taxus</taxon>
    </lineage>
</organism>
<name>A0AA38CCS6_TAXCH</name>
<evidence type="ECO:0000313" key="3">
    <source>
        <dbReference type="Proteomes" id="UP000824469"/>
    </source>
</evidence>
<sequence>LGRTNPNKKQVWKALGDQRSGEKVVSDVESDQHVIEDYSKSSDSSESSSPR</sequence>
<evidence type="ECO:0000313" key="2">
    <source>
        <dbReference type="EMBL" id="KAH9297510.1"/>
    </source>
</evidence>
<protein>
    <submittedName>
        <fullName evidence="2">Uncharacterized protein</fullName>
    </submittedName>
</protein>
<evidence type="ECO:0000256" key="1">
    <source>
        <dbReference type="SAM" id="MobiDB-lite"/>
    </source>
</evidence>
<comment type="caution">
    <text evidence="2">The sequence shown here is derived from an EMBL/GenBank/DDBJ whole genome shotgun (WGS) entry which is preliminary data.</text>
</comment>
<dbReference type="AlphaFoldDB" id="A0AA38CCS6"/>
<keyword evidence="3" id="KW-1185">Reference proteome</keyword>
<gene>
    <name evidence="2" type="ORF">KI387_029192</name>
</gene>
<accession>A0AA38CCS6</accession>
<dbReference type="Proteomes" id="UP000824469">
    <property type="component" value="Unassembled WGS sequence"/>
</dbReference>
<reference evidence="2 3" key="1">
    <citation type="journal article" date="2021" name="Nat. Plants">
        <title>The Taxus genome provides insights into paclitaxel biosynthesis.</title>
        <authorList>
            <person name="Xiong X."/>
            <person name="Gou J."/>
            <person name="Liao Q."/>
            <person name="Li Y."/>
            <person name="Zhou Q."/>
            <person name="Bi G."/>
            <person name="Li C."/>
            <person name="Du R."/>
            <person name="Wang X."/>
            <person name="Sun T."/>
            <person name="Guo L."/>
            <person name="Liang H."/>
            <person name="Lu P."/>
            <person name="Wu Y."/>
            <person name="Zhang Z."/>
            <person name="Ro D.K."/>
            <person name="Shang Y."/>
            <person name="Huang S."/>
            <person name="Yan J."/>
        </authorList>
    </citation>
    <scope>NUCLEOTIDE SEQUENCE [LARGE SCALE GENOMIC DNA]</scope>
    <source>
        <strain evidence="2">Ta-2019</strain>
    </source>
</reference>
<proteinExistence type="predicted"/>